<feature type="chain" id="PRO_5045135213" evidence="3">
    <location>
        <begin position="23"/>
        <end position="378"/>
    </location>
</feature>
<keyword evidence="2" id="KW-0472">Membrane</keyword>
<feature type="transmembrane region" description="Helical" evidence="2">
    <location>
        <begin position="286"/>
        <end position="305"/>
    </location>
</feature>
<keyword evidence="2" id="KW-1133">Transmembrane helix</keyword>
<name>A0ABU2HFP6_9GAMM</name>
<proteinExistence type="predicted"/>
<evidence type="ECO:0000256" key="2">
    <source>
        <dbReference type="SAM" id="Phobius"/>
    </source>
</evidence>
<gene>
    <name evidence="4" type="ORF">RKA07_03475</name>
</gene>
<feature type="transmembrane region" description="Helical" evidence="2">
    <location>
        <begin position="344"/>
        <end position="365"/>
    </location>
</feature>
<evidence type="ECO:0000256" key="3">
    <source>
        <dbReference type="SAM" id="SignalP"/>
    </source>
</evidence>
<evidence type="ECO:0000256" key="1">
    <source>
        <dbReference type="SAM" id="MobiDB-lite"/>
    </source>
</evidence>
<keyword evidence="2" id="KW-0812">Transmembrane</keyword>
<keyword evidence="3" id="KW-0732">Signal</keyword>
<evidence type="ECO:0000313" key="4">
    <source>
        <dbReference type="EMBL" id="MDS1309165.1"/>
    </source>
</evidence>
<accession>A0ABU2HFP6</accession>
<feature type="signal peptide" evidence="3">
    <location>
        <begin position="1"/>
        <end position="22"/>
    </location>
</feature>
<feature type="transmembrane region" description="Helical" evidence="2">
    <location>
        <begin position="317"/>
        <end position="338"/>
    </location>
</feature>
<dbReference type="Proteomes" id="UP001267407">
    <property type="component" value="Unassembled WGS sequence"/>
</dbReference>
<evidence type="ECO:0000313" key="5">
    <source>
        <dbReference type="Proteomes" id="UP001267407"/>
    </source>
</evidence>
<dbReference type="EMBL" id="JAVMBO010000006">
    <property type="protein sequence ID" value="MDS1309165.1"/>
    <property type="molecule type" value="Genomic_DNA"/>
</dbReference>
<sequence length="378" mass="41751">MKKLLLIFATALLMAGIFTAFAKPVPIEHKLINLHAADVLGDFPGIDQETVEIQAILLDMSDDPLLLLKAQAAFMRYPEMARNLFPLYAEEPGFRDILRRYGEDVLPPIQHFVSQPISTIEWIDKASRQYQAAKRYFAGTPAPTELPEPDTQASNERKDLTPEERGWYAVNFIESEGHDFLGQFIVDNQGGTQWIGTERVLEGLNQFFASGIRDLERNYRSGTEITASDVGWASVDMLIFASAVKVLRVGRVAAVTTKNASRGTRSAALAARVTRSGKMVLNSARYAKWPLAVGAGYLVITHPSLINDLLAGVADVLGYPVLAVQFAGWLLLLIPALYIGSWLLWLLAPVLMVLFRALSLLVAALSGRRHRQSGYGKL</sequence>
<reference evidence="4" key="1">
    <citation type="submission" date="2023-09" db="EMBL/GenBank/DDBJ databases">
        <title>Marinobacter sediminicola sp. nov. and Marinobacter maritimum sp. nov., isolated from marine sediment.</title>
        <authorList>
            <person name="An J."/>
        </authorList>
    </citation>
    <scope>NUCLEOTIDE SEQUENCE</scope>
    <source>
        <strain evidence="4">F60267</strain>
    </source>
</reference>
<dbReference type="RefSeq" id="WP_310965581.1">
    <property type="nucleotide sequence ID" value="NZ_JAVMBO010000006.1"/>
</dbReference>
<organism evidence="4 5">
    <name type="scientific">Marinobacter xiaoshiensis</name>
    <dbReference type="NCBI Taxonomy" id="3073652"/>
    <lineage>
        <taxon>Bacteria</taxon>
        <taxon>Pseudomonadati</taxon>
        <taxon>Pseudomonadota</taxon>
        <taxon>Gammaproteobacteria</taxon>
        <taxon>Pseudomonadales</taxon>
        <taxon>Marinobacteraceae</taxon>
        <taxon>Marinobacter</taxon>
    </lineage>
</organism>
<comment type="caution">
    <text evidence="4">The sequence shown here is derived from an EMBL/GenBank/DDBJ whole genome shotgun (WGS) entry which is preliminary data.</text>
</comment>
<keyword evidence="5" id="KW-1185">Reference proteome</keyword>
<feature type="region of interest" description="Disordered" evidence="1">
    <location>
        <begin position="139"/>
        <end position="159"/>
    </location>
</feature>
<protein>
    <submittedName>
        <fullName evidence="4">Uncharacterized protein</fullName>
    </submittedName>
</protein>